<dbReference type="InterPro" id="IPR020846">
    <property type="entry name" value="MFS_dom"/>
</dbReference>
<dbReference type="AlphaFoldDB" id="W5JIK8"/>
<dbReference type="eggNOG" id="KOG2504">
    <property type="taxonomic scope" value="Eukaryota"/>
</dbReference>
<gene>
    <name evidence="5" type="ORF">AND_004319</name>
</gene>
<dbReference type="PROSITE" id="PS50850">
    <property type="entry name" value="MFS"/>
    <property type="match status" value="1"/>
</dbReference>
<dbReference type="VEuPathDB" id="VectorBase:ADAC004319"/>
<comment type="subcellular location">
    <subcellularLocation>
        <location evidence="1">Membrane</location>
        <topology evidence="1">Multi-pass membrane protein</topology>
    </subcellularLocation>
</comment>
<feature type="transmembrane region" description="Helical" evidence="3">
    <location>
        <begin position="248"/>
        <end position="271"/>
    </location>
</feature>
<dbReference type="FunFam" id="1.20.1250.20:FF:000400">
    <property type="entry name" value="Blast:Monocarboxylate transporter 12"/>
    <property type="match status" value="1"/>
</dbReference>
<feature type="region of interest" description="Disordered" evidence="2">
    <location>
        <begin position="218"/>
        <end position="242"/>
    </location>
</feature>
<dbReference type="Pfam" id="PF07690">
    <property type="entry name" value="MFS_1"/>
    <property type="match status" value="2"/>
</dbReference>
<reference evidence="5" key="3">
    <citation type="journal article" date="2013" name="Nucleic Acids Res.">
        <title>The genome of Anopheles darlingi, the main neotropical malaria vector.</title>
        <authorList>
            <person name="Marinotti O."/>
            <person name="Cerqueira G.C."/>
            <person name="de Almeida L.G."/>
            <person name="Ferro M.I."/>
            <person name="Loreto E.L."/>
            <person name="Zaha A."/>
            <person name="Teixeira S.M."/>
            <person name="Wespiser A.R."/>
            <person name="Almeida E Silva A."/>
            <person name="Schlindwein A.D."/>
            <person name="Pacheco A.C."/>
            <person name="Silva A.L."/>
            <person name="Graveley B.R."/>
            <person name="Walenz B.P."/>
            <person name="Lima Bde A."/>
            <person name="Ribeiro C.A."/>
            <person name="Nunes-Silva C.G."/>
            <person name="de Carvalho C.R."/>
            <person name="Soares C.M."/>
            <person name="de Menezes C.B."/>
            <person name="Matiolli C."/>
            <person name="Caffrey D."/>
            <person name="Araujo D.A."/>
            <person name="de Oliveira D.M."/>
            <person name="Golenbock D."/>
            <person name="Grisard E.C."/>
            <person name="Fantinatti-Garboggini F."/>
            <person name="de Carvalho F.M."/>
            <person name="Barcellos F.G."/>
            <person name="Prosdocimi F."/>
            <person name="May G."/>
            <person name="Azevedo Junior G.M."/>
            <person name="Guimaraes G.M."/>
            <person name="Goldman G.H."/>
            <person name="Padilha I.Q."/>
            <person name="Batista Jda S."/>
            <person name="Ferro J.A."/>
            <person name="Ribeiro J.M."/>
            <person name="Fietto J.L."/>
            <person name="Dabbas K.M."/>
            <person name="Cerdeira L."/>
            <person name="Agnez-Lima L.F."/>
            <person name="Brocchi M."/>
            <person name="de Carvalho M.O."/>
            <person name="Teixeira Mde M."/>
            <person name="Diniz Maia Mde M."/>
            <person name="Goldman M.H."/>
            <person name="Cruz Schneider M.P."/>
            <person name="Felipe M.S."/>
            <person name="Hungria M."/>
            <person name="Nicolas M.F."/>
            <person name="Pereira M."/>
            <person name="Montes M.A."/>
            <person name="Cantao M.E."/>
            <person name="Vincentz M."/>
            <person name="Rafael M.S."/>
            <person name="Silverman N."/>
            <person name="Stoco P.H."/>
            <person name="Souza R.C."/>
            <person name="Vicentini R."/>
            <person name="Gazzinelli R.T."/>
            <person name="Neves Rde O."/>
            <person name="Silva R."/>
            <person name="Astolfi-Filho S."/>
            <person name="Maciel T.E."/>
            <person name="Urmenyi T.P."/>
            <person name="Tadei W.P."/>
            <person name="Camargo E.P."/>
            <person name="de Vasconcelos A.T."/>
        </authorList>
    </citation>
    <scope>NUCLEOTIDE SEQUENCE</scope>
</reference>
<dbReference type="Proteomes" id="UP000000673">
    <property type="component" value="Unassembled WGS sequence"/>
</dbReference>
<keyword evidence="3" id="KW-0812">Transmembrane</keyword>
<dbReference type="InterPro" id="IPR011701">
    <property type="entry name" value="MFS"/>
</dbReference>
<dbReference type="SUPFAM" id="SSF103473">
    <property type="entry name" value="MFS general substrate transporter"/>
    <property type="match status" value="1"/>
</dbReference>
<dbReference type="GO" id="GO:0008028">
    <property type="term" value="F:monocarboxylic acid transmembrane transporter activity"/>
    <property type="evidence" value="ECO:0007669"/>
    <property type="project" value="TreeGrafter"/>
</dbReference>
<dbReference type="Gene3D" id="1.20.1250.20">
    <property type="entry name" value="MFS general substrate transporter like domains"/>
    <property type="match status" value="2"/>
</dbReference>
<feature type="transmembrane region" description="Helical" evidence="3">
    <location>
        <begin position="760"/>
        <end position="780"/>
    </location>
</feature>
<keyword evidence="3" id="KW-1133">Transmembrane helix</keyword>
<feature type="region of interest" description="Disordered" evidence="2">
    <location>
        <begin position="557"/>
        <end position="605"/>
    </location>
</feature>
<dbReference type="FunFam" id="1.20.1250.20:FF:000320">
    <property type="entry name" value="Monocarboxylate transporter"/>
    <property type="match status" value="1"/>
</dbReference>
<dbReference type="InterPro" id="IPR050327">
    <property type="entry name" value="Proton-linked_MCT"/>
</dbReference>
<reference evidence="5" key="2">
    <citation type="submission" date="2010-05" db="EMBL/GenBank/DDBJ databases">
        <authorList>
            <person name="Almeida L.G."/>
            <person name="Nicolas M.F."/>
            <person name="Souza R.C."/>
            <person name="Vasconcelos A.T.R."/>
        </authorList>
    </citation>
    <scope>NUCLEOTIDE SEQUENCE</scope>
</reference>
<dbReference type="InterPro" id="IPR036259">
    <property type="entry name" value="MFS_trans_sf"/>
</dbReference>
<feature type="transmembrane region" description="Helical" evidence="3">
    <location>
        <begin position="318"/>
        <end position="337"/>
    </location>
</feature>
<dbReference type="GO" id="GO:0016020">
    <property type="term" value="C:membrane"/>
    <property type="evidence" value="ECO:0007669"/>
    <property type="project" value="UniProtKB-SubCell"/>
</dbReference>
<evidence type="ECO:0000313" key="7">
    <source>
        <dbReference type="Proteomes" id="UP000000673"/>
    </source>
</evidence>
<feature type="transmembrane region" description="Helical" evidence="3">
    <location>
        <begin position="725"/>
        <end position="748"/>
    </location>
</feature>
<dbReference type="STRING" id="43151.W5JIK8"/>
<evidence type="ECO:0000256" key="3">
    <source>
        <dbReference type="SAM" id="Phobius"/>
    </source>
</evidence>
<sequence length="920" mass="99124">MSLPKEWNLQASQECLDQYLRPKSLFSEDIEIPVHEEDNRGLFGGVYHPSIPDQRCRAPLNAALLAEFENSGSLFSIQSAPVVTARTESSAVLPPPGHGGQPPAITTMPPATVSHGSSTSGKREAPENGGPEPSANDNASLLDLFGGPLQKRSNAAGGDTLLRPSSLALDAPFNPIKTHTVEPQPSTELDEDDNENLLTVSSLTARPLIAKSREIRSKKQKLHLQRQRKQVTSDSSEDDDDGPPDGGYGWIIVFGAFSVQFWVAGLVKSYGVLYVEIMENFPNSSATTASWIPAILSALCLVLAPLSSALCQRFSCRIVVIIGGVFCGLGLTLSYFATSLYHLLFTFGILTGIGGGLSTTPGIVIVSQYFEKHRALANGITISGTAAGSFVFPMLIERLIHLFGFHGTLLILGGCMLHVCVSGALYRPLEKKQESKDVTQFSSRTDFRENLGHLSSSEDHLSKRCLEDLFLDDQNRNSLTIDSKFGKFAAHRRPPPGINITEKTLQESEDELKDILSSAIFLKPISSIRSCSILHSVEDLSTDSTCVYKNRVSGYDSKRNSMRYRQQQQQQQQQLHHTRPDAPGTGRQPETVGSQTTLTAVDGGGGGGGACGEAPLLGPLLLTTNGLDKSAAGLKEPTKEDEMTKMPTVTSAASLCPATCAVPAAAVKALAQNNNRGLSKSMIIPTPVGDLSEIFDDDHYTTYNATLLEKISQYLDITLLQEITFILMCLSVALMSVGCPYMLYYLPAFVISAGYTKSEAGYLVAVSAALDLVGRLALGWLSDLDLFDRKKAYIVCILGAGTAVLTIPSSSNAWFVIVVSAGCYGLCLGSWYLLVPVLLADLFGTERISSSYGLVRMFQSIGAISVPPLAGLLRDVSGGYEICFYCMGVCMVLGSVPLIVIIIRDSIALKDKRLQLDRIA</sequence>
<keyword evidence="7" id="KW-1185">Reference proteome</keyword>
<evidence type="ECO:0000259" key="4">
    <source>
        <dbReference type="PROSITE" id="PS50850"/>
    </source>
</evidence>
<evidence type="ECO:0000256" key="2">
    <source>
        <dbReference type="SAM" id="MobiDB-lite"/>
    </source>
</evidence>
<feature type="transmembrane region" description="Helical" evidence="3">
    <location>
        <begin position="375"/>
        <end position="396"/>
    </location>
</feature>
<feature type="compositionally biased region" description="Basic residues" evidence="2">
    <location>
        <begin position="218"/>
        <end position="229"/>
    </location>
</feature>
<feature type="domain" description="Major facilitator superfamily (MFS) profile" evidence="4">
    <location>
        <begin position="717"/>
        <end position="920"/>
    </location>
</feature>
<reference evidence="6" key="4">
    <citation type="submission" date="2015-06" db="UniProtKB">
        <authorList>
            <consortium name="EnsemblMetazoa"/>
        </authorList>
    </citation>
    <scope>IDENTIFICATION</scope>
</reference>
<dbReference type="EMBL" id="ADMH02001144">
    <property type="protein sequence ID" value="ETN63941.1"/>
    <property type="molecule type" value="Genomic_DNA"/>
</dbReference>
<name>W5JIK8_ANODA</name>
<proteinExistence type="predicted"/>
<reference evidence="5 7" key="1">
    <citation type="journal article" date="2010" name="BMC Genomics">
        <title>Combination of measures distinguishes pre-miRNAs from other stem-loops in the genome of the newly sequenced Anopheles darlingi.</title>
        <authorList>
            <person name="Mendes N.D."/>
            <person name="Freitas A.T."/>
            <person name="Vasconcelos A.T."/>
            <person name="Sagot M.F."/>
        </authorList>
    </citation>
    <scope>NUCLEOTIDE SEQUENCE</scope>
</reference>
<dbReference type="PANTHER" id="PTHR11360:SF306">
    <property type="entry name" value="RE01051P"/>
    <property type="match status" value="1"/>
</dbReference>
<feature type="transmembrane region" description="Helical" evidence="3">
    <location>
        <begin position="402"/>
        <end position="426"/>
    </location>
</feature>
<dbReference type="CDD" id="cd17352">
    <property type="entry name" value="MFS_MCT_SLC16"/>
    <property type="match status" value="1"/>
</dbReference>
<feature type="transmembrane region" description="Helical" evidence="3">
    <location>
        <begin position="852"/>
        <end position="870"/>
    </location>
</feature>
<dbReference type="FunCoup" id="W5JIK8">
    <property type="interactions" value="11"/>
</dbReference>
<organism evidence="5">
    <name type="scientific">Anopheles darlingi</name>
    <name type="common">Mosquito</name>
    <dbReference type="NCBI Taxonomy" id="43151"/>
    <lineage>
        <taxon>Eukaryota</taxon>
        <taxon>Metazoa</taxon>
        <taxon>Ecdysozoa</taxon>
        <taxon>Arthropoda</taxon>
        <taxon>Hexapoda</taxon>
        <taxon>Insecta</taxon>
        <taxon>Pterygota</taxon>
        <taxon>Neoptera</taxon>
        <taxon>Endopterygota</taxon>
        <taxon>Diptera</taxon>
        <taxon>Nematocera</taxon>
        <taxon>Culicoidea</taxon>
        <taxon>Culicidae</taxon>
        <taxon>Anophelinae</taxon>
        <taxon>Anopheles</taxon>
    </lineage>
</organism>
<feature type="transmembrane region" description="Helical" evidence="3">
    <location>
        <begin position="814"/>
        <end position="840"/>
    </location>
</feature>
<dbReference type="VEuPathDB" id="VectorBase:ADAR2_009793"/>
<feature type="transmembrane region" description="Helical" evidence="3">
    <location>
        <begin position="343"/>
        <end position="366"/>
    </location>
</feature>
<feature type="transmembrane region" description="Helical" evidence="3">
    <location>
        <begin position="792"/>
        <end position="808"/>
    </location>
</feature>
<accession>W5JIK8</accession>
<evidence type="ECO:0000313" key="5">
    <source>
        <dbReference type="EMBL" id="ETN63941.1"/>
    </source>
</evidence>
<evidence type="ECO:0000313" key="6">
    <source>
        <dbReference type="EnsemblMetazoa" id="ADAC004319-PA"/>
    </source>
</evidence>
<evidence type="ECO:0000256" key="1">
    <source>
        <dbReference type="ARBA" id="ARBA00004141"/>
    </source>
</evidence>
<feature type="transmembrane region" description="Helical" evidence="3">
    <location>
        <begin position="291"/>
        <end position="311"/>
    </location>
</feature>
<dbReference type="OMA" id="SLQRDWH"/>
<dbReference type="EnsemblMetazoa" id="ADAC004319-RA">
    <property type="protein sequence ID" value="ADAC004319-PA"/>
    <property type="gene ID" value="ADAC004319"/>
</dbReference>
<feature type="transmembrane region" description="Helical" evidence="3">
    <location>
        <begin position="882"/>
        <end position="903"/>
    </location>
</feature>
<keyword evidence="3" id="KW-0472">Membrane</keyword>
<dbReference type="HOGENOM" id="CLU_001265_59_2_1"/>
<feature type="region of interest" description="Disordered" evidence="2">
    <location>
        <begin position="88"/>
        <end position="160"/>
    </location>
</feature>
<dbReference type="PANTHER" id="PTHR11360">
    <property type="entry name" value="MONOCARBOXYLATE TRANSPORTER"/>
    <property type="match status" value="1"/>
</dbReference>
<protein>
    <submittedName>
        <fullName evidence="5">Monocarboxylate transporter</fullName>
    </submittedName>
</protein>